<evidence type="ECO:0000256" key="1">
    <source>
        <dbReference type="SAM" id="MobiDB-lite"/>
    </source>
</evidence>
<feature type="transmembrane region" description="Helical" evidence="2">
    <location>
        <begin position="349"/>
        <end position="368"/>
    </location>
</feature>
<protein>
    <recommendedName>
        <fullName evidence="3">HAM1-like N-terminal domain-containing protein</fullName>
    </recommendedName>
</protein>
<reference evidence="4 5" key="1">
    <citation type="submission" date="2019-02" db="EMBL/GenBank/DDBJ databases">
        <title>Genome sequencing of the rare red list fungi Dentipellis fragilis.</title>
        <authorList>
            <person name="Buettner E."/>
            <person name="Kellner H."/>
        </authorList>
    </citation>
    <scope>NUCLEOTIDE SEQUENCE [LARGE SCALE GENOMIC DNA]</scope>
    <source>
        <strain evidence="4 5">DSM 105465</strain>
    </source>
</reference>
<evidence type="ECO:0000256" key="2">
    <source>
        <dbReference type="SAM" id="Phobius"/>
    </source>
</evidence>
<name>A0A4Y9YLH1_9AGAM</name>
<feature type="compositionally biased region" description="Basic residues" evidence="1">
    <location>
        <begin position="225"/>
        <end position="234"/>
    </location>
</feature>
<feature type="transmembrane region" description="Helical" evidence="2">
    <location>
        <begin position="281"/>
        <end position="301"/>
    </location>
</feature>
<feature type="compositionally biased region" description="Polar residues" evidence="1">
    <location>
        <begin position="1176"/>
        <end position="1187"/>
    </location>
</feature>
<dbReference type="OrthoDB" id="5407957at2759"/>
<feature type="region of interest" description="Disordered" evidence="1">
    <location>
        <begin position="214"/>
        <end position="236"/>
    </location>
</feature>
<keyword evidence="2" id="KW-1133">Transmembrane helix</keyword>
<dbReference type="Proteomes" id="UP000298327">
    <property type="component" value="Unassembled WGS sequence"/>
</dbReference>
<dbReference type="Pfam" id="PF19343">
    <property type="entry name" value="HAM1_N"/>
    <property type="match status" value="1"/>
</dbReference>
<feature type="region of interest" description="Disordered" evidence="1">
    <location>
        <begin position="1"/>
        <end position="21"/>
    </location>
</feature>
<gene>
    <name evidence="4" type="ORF">EVG20_g6917</name>
</gene>
<feature type="region of interest" description="Disordered" evidence="1">
    <location>
        <begin position="1161"/>
        <end position="1191"/>
    </location>
</feature>
<dbReference type="STRING" id="205917.A0A4Y9YLH1"/>
<keyword evidence="2" id="KW-0812">Transmembrane</keyword>
<keyword evidence="2" id="KW-0472">Membrane</keyword>
<evidence type="ECO:0000313" key="5">
    <source>
        <dbReference type="Proteomes" id="UP000298327"/>
    </source>
</evidence>
<feature type="compositionally biased region" description="Polar residues" evidence="1">
    <location>
        <begin position="1"/>
        <end position="18"/>
    </location>
</feature>
<keyword evidence="5" id="KW-1185">Reference proteome</keyword>
<proteinExistence type="predicted"/>
<evidence type="ECO:0000313" key="4">
    <source>
        <dbReference type="EMBL" id="TFY61809.1"/>
    </source>
</evidence>
<sequence>MRTSDRISSGSDQAVSPTQPSPMVDAVAKLSARIICKPNIITLFTMLASPRVALPIADPATGELTREPNAASSCSTCPSMSSSAGVSPESSVPVTPADEICKHKASILGEGKNAAAAPEAEPDLGRALLVALHNEREGGTRLLGRDGSLSRAARKAKAAAKNGIKMLKKKDSAGSLLGVMPMMVPLRREGGDPLVVAKRHSQLSAGKRVFSMPNIPITPEENKAKNKKPRQRRKPALDLAECEAEDLADTSIREECIIDVDLDLGQVPSLPRTPQAVLRTVLFPVWCFLVGGSLLLCPHLLPMLIFGTGYVPEPRTALHRLAYYAHCALPHAVIFTATLLGVALWNAKVGAALAVTVLGRAWAVWSGYTGVTRMGVAANTTEQVADWEEDMKCVYMVLMGKESELVAEKLPRIFCFFIQMGGLLSFCRGAFIPEREREPLLSRTRPHYSEADLVQPFSSDRIADIFAAFNAGKYPTQDQINVALQHALTSPLLQESFEDLGKLSKSQVDSLKHLVYAVRGATEAVLRVGLEKNDDDRLQHMLHEASKVNLEKTPVQADVSIGASHADASDAAAHLPNREEVVNDALEVLAATKQLSWLLITSTAFRMMLSDLLFTVEELAAFFALEVESAASQVETTAKEVESFARSGDISLQAVQDRVGDAKQEIGQVVNEKKEQVVELNVETSVKLKDTTLARIQELIAATHRDPEHRRAIQTIVGLVRKHAEKLQMSARSVSNDETKLEFDATIHVDTRLAEALSHLKVLLPRFASGHPLEPVLHAFHRTLIDLINVPISGETDIHEYLRDIGAWLDRALNEPSYVMSRDSSRSLEQLYDRGCALFSDEEHSEFVTDLKSLIQEVKFFANALAADPSTQNFVQAINELRLSLEDLGVTIMSDAASLVMRRRVELERSLIAFLLPRLLRLVKAVPLPRIEYRDSAIEVAIASALLTPASASVSLMPDHLRVQNLSEFDIDTVRPRHGPAEYTAAAFNRVRIHLDGMRVSVLGIGYHLLYKGLLGYEDRGLLDLSVGGTGAVGEGLKVDIDLEMTTGDDIEDDDNEDEPKNLFYVHDVSVDIPGLHFTINRSRHWILNALFVQPLSGFFARHILSRILRARIRTGLEILGFNIARIYRRARKDAADEGQPSPSLSDYWSAALETIADLSKGESTAAEDADRDQRSQPPTTTKTDLSLTGLVRTTAPQSDLEAGQAVPDDETVLGVGVAPQVVAGTAGPYGVDEEGEETAPLLGAALGGMQDELEQQVGRAAKVARGAMEGVGQVKGRATSLQDRWAVREQIERRRKGWRSDAFDL</sequence>
<dbReference type="EMBL" id="SEOQ01000491">
    <property type="protein sequence ID" value="TFY61809.1"/>
    <property type="molecule type" value="Genomic_DNA"/>
</dbReference>
<dbReference type="PANTHER" id="PTHR31138">
    <property type="entry name" value="CHROMOSOME 19, WHOLE GENOME SHOTGUN SEQUENCE"/>
    <property type="match status" value="1"/>
</dbReference>
<evidence type="ECO:0000259" key="3">
    <source>
        <dbReference type="Pfam" id="PF19343"/>
    </source>
</evidence>
<feature type="compositionally biased region" description="Low complexity" evidence="1">
    <location>
        <begin position="70"/>
        <end position="94"/>
    </location>
</feature>
<feature type="domain" description="HAM1-like N-terminal" evidence="3">
    <location>
        <begin position="649"/>
        <end position="1046"/>
    </location>
</feature>
<comment type="caution">
    <text evidence="4">The sequence shown here is derived from an EMBL/GenBank/DDBJ whole genome shotgun (WGS) entry which is preliminary data.</text>
</comment>
<organism evidence="4 5">
    <name type="scientific">Dentipellis fragilis</name>
    <dbReference type="NCBI Taxonomy" id="205917"/>
    <lineage>
        <taxon>Eukaryota</taxon>
        <taxon>Fungi</taxon>
        <taxon>Dikarya</taxon>
        <taxon>Basidiomycota</taxon>
        <taxon>Agaricomycotina</taxon>
        <taxon>Agaricomycetes</taxon>
        <taxon>Russulales</taxon>
        <taxon>Hericiaceae</taxon>
        <taxon>Dentipellis</taxon>
    </lineage>
</organism>
<dbReference type="InterPro" id="IPR045967">
    <property type="entry name" value="HAM1-like_N"/>
</dbReference>
<feature type="transmembrane region" description="Helical" evidence="2">
    <location>
        <begin position="321"/>
        <end position="342"/>
    </location>
</feature>
<dbReference type="PANTHER" id="PTHR31138:SF1">
    <property type="entry name" value="PDZ DOMAIN-CONTAINING PROTEIN"/>
    <property type="match status" value="1"/>
</dbReference>
<accession>A0A4Y9YLH1</accession>
<feature type="region of interest" description="Disordered" evidence="1">
    <location>
        <begin position="66"/>
        <end position="94"/>
    </location>
</feature>